<comment type="caution">
    <text evidence="2">The sequence shown here is derived from an EMBL/GenBank/DDBJ whole genome shotgun (WGS) entry which is preliminary data.</text>
</comment>
<dbReference type="RefSeq" id="WP_378180891.1">
    <property type="nucleotide sequence ID" value="NZ_JBHTCR010000007.1"/>
</dbReference>
<dbReference type="Pfam" id="PF20448">
    <property type="entry name" value="DUF6705"/>
    <property type="match status" value="1"/>
</dbReference>
<accession>A0ABW2M3M6</accession>
<evidence type="ECO:0000259" key="1">
    <source>
        <dbReference type="Pfam" id="PF20448"/>
    </source>
</evidence>
<dbReference type="InterPro" id="IPR046551">
    <property type="entry name" value="DUF6705"/>
</dbReference>
<protein>
    <submittedName>
        <fullName evidence="2">DUF6705 family protein</fullName>
    </submittedName>
</protein>
<proteinExistence type="predicted"/>
<evidence type="ECO:0000313" key="2">
    <source>
        <dbReference type="EMBL" id="MFC7348015.1"/>
    </source>
</evidence>
<organism evidence="2 3">
    <name type="scientific">Chryseobacterium zhengzhouense</name>
    <dbReference type="NCBI Taxonomy" id="1636086"/>
    <lineage>
        <taxon>Bacteria</taxon>
        <taxon>Pseudomonadati</taxon>
        <taxon>Bacteroidota</taxon>
        <taxon>Flavobacteriia</taxon>
        <taxon>Flavobacteriales</taxon>
        <taxon>Weeksellaceae</taxon>
        <taxon>Chryseobacterium group</taxon>
        <taxon>Chryseobacterium</taxon>
    </lineage>
</organism>
<keyword evidence="3" id="KW-1185">Reference proteome</keyword>
<dbReference type="EMBL" id="JBHTCR010000007">
    <property type="protein sequence ID" value="MFC7348015.1"/>
    <property type="molecule type" value="Genomic_DNA"/>
</dbReference>
<reference evidence="3" key="1">
    <citation type="journal article" date="2019" name="Int. J. Syst. Evol. Microbiol.">
        <title>The Global Catalogue of Microorganisms (GCM) 10K type strain sequencing project: providing services to taxonomists for standard genome sequencing and annotation.</title>
        <authorList>
            <consortium name="The Broad Institute Genomics Platform"/>
            <consortium name="The Broad Institute Genome Sequencing Center for Infectious Disease"/>
            <person name="Wu L."/>
            <person name="Ma J."/>
        </authorList>
    </citation>
    <scope>NUCLEOTIDE SEQUENCE [LARGE SCALE GENOMIC DNA]</scope>
    <source>
        <strain evidence="3">CCUG 54781</strain>
    </source>
</reference>
<dbReference type="Proteomes" id="UP001596550">
    <property type="component" value="Unassembled WGS sequence"/>
</dbReference>
<feature type="domain" description="DUF6705" evidence="1">
    <location>
        <begin position="4"/>
        <end position="174"/>
    </location>
</feature>
<name>A0ABW2M3M6_9FLAO</name>
<gene>
    <name evidence="2" type="ORF">ACFQO9_14955</name>
</gene>
<evidence type="ECO:0000313" key="3">
    <source>
        <dbReference type="Proteomes" id="UP001596550"/>
    </source>
</evidence>
<sequence length="174" mass="19758">MKTMLKIINIFILIFLSINIYSQNTGNNNLNHNFDKYVGTWKWEGNGKSFTIIFKKIYGQYPINVNISGDMLIGYHEYKNNGVIVESSLSNKDSSLDQKLYSISGGYTPTANKLEIGVSHISKRKSVEAKIEYVDPTHIKIVSFSNYQGIKINTPTYTYDPAISFPDNIILTKQ</sequence>